<evidence type="ECO:0000313" key="3">
    <source>
        <dbReference type="EMBL" id="PLT89490.1"/>
    </source>
</evidence>
<dbReference type="Proteomes" id="UP000234840">
    <property type="component" value="Unassembled WGS sequence"/>
</dbReference>
<dbReference type="EMBL" id="NIHW01000001">
    <property type="protein sequence ID" value="PLT89490.1"/>
    <property type="molecule type" value="Genomic_DNA"/>
</dbReference>
<evidence type="ECO:0000313" key="5">
    <source>
        <dbReference type="Proteomes" id="UP000234891"/>
    </source>
</evidence>
<proteinExistence type="predicted"/>
<dbReference type="PANTHER" id="PTHR37832">
    <property type="entry name" value="BLL2683 PROTEIN"/>
    <property type="match status" value="1"/>
</dbReference>
<dbReference type="Proteomes" id="UP000234891">
    <property type="component" value="Unassembled WGS sequence"/>
</dbReference>
<feature type="domain" description="Stress-response A/B barrel" evidence="1">
    <location>
        <begin position="2"/>
        <end position="98"/>
    </location>
</feature>
<dbReference type="SMART" id="SM00886">
    <property type="entry name" value="Dabb"/>
    <property type="match status" value="1"/>
</dbReference>
<organism evidence="2 5">
    <name type="scientific">Mediterraneibacter gnavus</name>
    <name type="common">Ruminococcus gnavus</name>
    <dbReference type="NCBI Taxonomy" id="33038"/>
    <lineage>
        <taxon>Bacteria</taxon>
        <taxon>Bacillati</taxon>
        <taxon>Bacillota</taxon>
        <taxon>Clostridia</taxon>
        <taxon>Lachnospirales</taxon>
        <taxon>Lachnospiraceae</taxon>
        <taxon>Mediterraneibacter</taxon>
    </lineage>
</organism>
<dbReference type="RefSeq" id="WP_101870144.1">
    <property type="nucleotide sequence ID" value="NZ_CACRUK010000029.1"/>
</dbReference>
<dbReference type="Gene3D" id="3.30.70.100">
    <property type="match status" value="1"/>
</dbReference>
<gene>
    <name evidence="3" type="ORF">CDL20_00430</name>
    <name evidence="2" type="ORF">CDL26_02960</name>
</gene>
<dbReference type="InterPro" id="IPR013097">
    <property type="entry name" value="Dabb"/>
</dbReference>
<protein>
    <submittedName>
        <fullName evidence="2">Stress responsive protein</fullName>
    </submittedName>
</protein>
<comment type="caution">
    <text evidence="2">The sequence shown here is derived from an EMBL/GenBank/DDBJ whole genome shotgun (WGS) entry which is preliminary data.</text>
</comment>
<evidence type="ECO:0000313" key="2">
    <source>
        <dbReference type="EMBL" id="PLT74525.1"/>
    </source>
</evidence>
<dbReference type="InterPro" id="IPR011008">
    <property type="entry name" value="Dimeric_a/b-barrel"/>
</dbReference>
<accession>A0A2N5PHE7</accession>
<dbReference type="Pfam" id="PF07876">
    <property type="entry name" value="Dabb"/>
    <property type="match status" value="1"/>
</dbReference>
<name>A0A2N5PHE7_MEDGN</name>
<dbReference type="PANTHER" id="PTHR37832:SF1">
    <property type="entry name" value="STRESS-RESPONSE A_B BARREL DOMAIN-CONTAINING PROTEIN"/>
    <property type="match status" value="1"/>
</dbReference>
<evidence type="ECO:0000313" key="4">
    <source>
        <dbReference type="Proteomes" id="UP000234840"/>
    </source>
</evidence>
<evidence type="ECO:0000259" key="1">
    <source>
        <dbReference type="PROSITE" id="PS51502"/>
    </source>
</evidence>
<reference evidence="4 5" key="1">
    <citation type="journal article" date="2017" name="Genome Med.">
        <title>A novel Ruminococcus gnavus clade enriched in inflammatory bowel disease patients.</title>
        <authorList>
            <person name="Hall A.B."/>
            <person name="Yassour M."/>
            <person name="Sauk J."/>
            <person name="Garner A."/>
            <person name="Jiang X."/>
            <person name="Arthur T."/>
            <person name="Lagoudas G.K."/>
            <person name="Vatanen T."/>
            <person name="Fornelos N."/>
            <person name="Wilson R."/>
            <person name="Bertha M."/>
            <person name="Cohen M."/>
            <person name="Garber J."/>
            <person name="Khalili H."/>
            <person name="Gevers D."/>
            <person name="Ananthakrishnan A.N."/>
            <person name="Kugathasan S."/>
            <person name="Lander E.S."/>
            <person name="Blainey P."/>
            <person name="Vlamakis H."/>
            <person name="Xavier R.J."/>
            <person name="Huttenhower C."/>
        </authorList>
    </citation>
    <scope>NUCLEOTIDE SEQUENCE [LARGE SCALE GENOMIC DNA]</scope>
    <source>
        <strain evidence="2 5">RJX1124</strain>
        <strain evidence="3 4">RJX1128</strain>
    </source>
</reference>
<dbReference type="EMBL" id="NIHS01000003">
    <property type="protein sequence ID" value="PLT74525.1"/>
    <property type="molecule type" value="Genomic_DNA"/>
</dbReference>
<dbReference type="SUPFAM" id="SSF54909">
    <property type="entry name" value="Dimeric alpha+beta barrel"/>
    <property type="match status" value="1"/>
</dbReference>
<dbReference type="AlphaFoldDB" id="A0A2N5PHE7"/>
<dbReference type="PROSITE" id="PS51502">
    <property type="entry name" value="S_R_A_B_BARREL"/>
    <property type="match status" value="1"/>
</dbReference>
<sequence length="100" mass="11452">MVHHIVMWKFKPEIEEERKADLKKDMEANLSSLIGKIPGLLSVSFVSEPFVSSTHDMALVTTFEKAEDIKVYSAHPEHVKVADTYVRPFVTERACLDYQD</sequence>